<dbReference type="Pfam" id="PF17384">
    <property type="entry name" value="DUF150_C"/>
    <property type="match status" value="1"/>
</dbReference>
<evidence type="ECO:0000259" key="4">
    <source>
        <dbReference type="Pfam" id="PF02576"/>
    </source>
</evidence>
<dbReference type="Gene3D" id="3.30.300.70">
    <property type="entry name" value="RimP-like superfamily, N-terminal"/>
    <property type="match status" value="1"/>
</dbReference>
<dbReference type="InterPro" id="IPR028989">
    <property type="entry name" value="RimP_N"/>
</dbReference>
<dbReference type="OrthoDB" id="9805006at2"/>
<dbReference type="InterPro" id="IPR003728">
    <property type="entry name" value="Ribosome_maturation_RimP"/>
</dbReference>
<evidence type="ECO:0000313" key="7">
    <source>
        <dbReference type="Proteomes" id="UP000460157"/>
    </source>
</evidence>
<dbReference type="AlphaFoldDB" id="A0A7K1UL94"/>
<proteinExistence type="inferred from homology"/>
<reference evidence="6 7" key="1">
    <citation type="submission" date="2019-12" db="EMBL/GenBank/DDBJ databases">
        <title>Nesterenkonia muleiensis sp. nov., a novel actinobacterium isolated from sap of Populus euphratica.</title>
        <authorList>
            <person name="Wang R."/>
        </authorList>
    </citation>
    <scope>NUCLEOTIDE SEQUENCE [LARGE SCALE GENOMIC DNA]</scope>
    <source>
        <strain evidence="6 7">F10</strain>
    </source>
</reference>
<comment type="similarity">
    <text evidence="3">Belongs to the RimP family.</text>
</comment>
<keyword evidence="1 3" id="KW-0963">Cytoplasm</keyword>
<evidence type="ECO:0000259" key="5">
    <source>
        <dbReference type="Pfam" id="PF17384"/>
    </source>
</evidence>
<evidence type="ECO:0000256" key="2">
    <source>
        <dbReference type="ARBA" id="ARBA00022517"/>
    </source>
</evidence>
<dbReference type="Proteomes" id="UP000460157">
    <property type="component" value="Unassembled WGS sequence"/>
</dbReference>
<evidence type="ECO:0000313" key="6">
    <source>
        <dbReference type="EMBL" id="MVT26791.1"/>
    </source>
</evidence>
<name>A0A7K1UL94_9MICC</name>
<evidence type="ECO:0000256" key="1">
    <source>
        <dbReference type="ARBA" id="ARBA00022490"/>
    </source>
</evidence>
<dbReference type="PANTHER" id="PTHR33867:SF1">
    <property type="entry name" value="RIBOSOME MATURATION FACTOR RIMP"/>
    <property type="match status" value="1"/>
</dbReference>
<keyword evidence="7" id="KW-1185">Reference proteome</keyword>
<dbReference type="InterPro" id="IPR028998">
    <property type="entry name" value="RimP_C"/>
</dbReference>
<feature type="domain" description="Ribosome maturation factor RimP C-terminal" evidence="5">
    <location>
        <begin position="129"/>
        <end position="211"/>
    </location>
</feature>
<dbReference type="GO" id="GO:0000028">
    <property type="term" value="P:ribosomal small subunit assembly"/>
    <property type="evidence" value="ECO:0007669"/>
    <property type="project" value="TreeGrafter"/>
</dbReference>
<dbReference type="Pfam" id="PF02576">
    <property type="entry name" value="RimP_N"/>
    <property type="match status" value="1"/>
</dbReference>
<comment type="subcellular location">
    <subcellularLocation>
        <location evidence="3">Cytoplasm</location>
    </subcellularLocation>
</comment>
<keyword evidence="2 3" id="KW-0690">Ribosome biogenesis</keyword>
<protein>
    <recommendedName>
        <fullName evidence="3">Ribosome maturation factor RimP</fullName>
    </recommendedName>
</protein>
<dbReference type="SUPFAM" id="SSF75420">
    <property type="entry name" value="YhbC-like, N-terminal domain"/>
    <property type="match status" value="1"/>
</dbReference>
<accession>A0A7K1UL94</accession>
<gene>
    <name evidence="3" type="primary">rimP</name>
    <name evidence="6" type="ORF">GNZ21_10545</name>
</gene>
<comment type="caution">
    <text evidence="6">The sequence shown here is derived from an EMBL/GenBank/DDBJ whole genome shotgun (WGS) entry which is preliminary data.</text>
</comment>
<organism evidence="6 7">
    <name type="scientific">Nesterenkonia alkaliphila</name>
    <dbReference type="NCBI Taxonomy" id="1463631"/>
    <lineage>
        <taxon>Bacteria</taxon>
        <taxon>Bacillati</taxon>
        <taxon>Actinomycetota</taxon>
        <taxon>Actinomycetes</taxon>
        <taxon>Micrococcales</taxon>
        <taxon>Micrococcaceae</taxon>
        <taxon>Nesterenkonia</taxon>
    </lineage>
</organism>
<dbReference type="GO" id="GO:0006412">
    <property type="term" value="P:translation"/>
    <property type="evidence" value="ECO:0007669"/>
    <property type="project" value="TreeGrafter"/>
</dbReference>
<dbReference type="GO" id="GO:0005829">
    <property type="term" value="C:cytosol"/>
    <property type="evidence" value="ECO:0007669"/>
    <property type="project" value="TreeGrafter"/>
</dbReference>
<evidence type="ECO:0000256" key="3">
    <source>
        <dbReference type="HAMAP-Rule" id="MF_01077"/>
    </source>
</evidence>
<dbReference type="RefSeq" id="WP_157324115.1">
    <property type="nucleotide sequence ID" value="NZ_BMFX01000004.1"/>
</dbReference>
<comment type="function">
    <text evidence="3">Required for maturation of 30S ribosomal subunits.</text>
</comment>
<sequence length="215" mass="22752">MAVPPRATQTNRFKGPRAERLAGLLEPTVNAHGLYLEELTLTGQGERTVLQLVVDYPEGTDSVDLDTLAALSEAVSLVLDSAEKDSAEDSAAADGAAEGAGAEAAAAEPLAALSTYELEVSTPGATRPLTEPRHFRRNTGRLLEIDLRADAPEQDAKGAGALTARLKQVQQGGVVVQEIIPAPKKGMKPKTGPEKHIPFESIARARVQVEFSHTD</sequence>
<dbReference type="EMBL" id="WRPM01000072">
    <property type="protein sequence ID" value="MVT26791.1"/>
    <property type="molecule type" value="Genomic_DNA"/>
</dbReference>
<feature type="domain" description="Ribosome maturation factor RimP N-terminal" evidence="4">
    <location>
        <begin position="24"/>
        <end position="83"/>
    </location>
</feature>
<dbReference type="HAMAP" id="MF_01077">
    <property type="entry name" value="RimP"/>
    <property type="match status" value="1"/>
</dbReference>
<dbReference type="InterPro" id="IPR035956">
    <property type="entry name" value="RimP_N_sf"/>
</dbReference>
<dbReference type="PANTHER" id="PTHR33867">
    <property type="entry name" value="RIBOSOME MATURATION FACTOR RIMP"/>
    <property type="match status" value="1"/>
</dbReference>